<name>A0A6H2A4N7_9ZZZZ</name>
<evidence type="ECO:0000313" key="3">
    <source>
        <dbReference type="EMBL" id="QJA69337.1"/>
    </source>
</evidence>
<dbReference type="AlphaFoldDB" id="A0A6H2A4N7"/>
<organism evidence="2">
    <name type="scientific">viral metagenome</name>
    <dbReference type="NCBI Taxonomy" id="1070528"/>
    <lineage>
        <taxon>unclassified sequences</taxon>
        <taxon>metagenomes</taxon>
        <taxon>organismal metagenomes</taxon>
    </lineage>
</organism>
<accession>A0A6H2A4N7</accession>
<feature type="region of interest" description="Disordered" evidence="1">
    <location>
        <begin position="43"/>
        <end position="63"/>
    </location>
</feature>
<evidence type="ECO:0000313" key="4">
    <source>
        <dbReference type="EMBL" id="QJA95567.1"/>
    </source>
</evidence>
<dbReference type="EMBL" id="MT143504">
    <property type="protein sequence ID" value="QJA97554.1"/>
    <property type="molecule type" value="Genomic_DNA"/>
</dbReference>
<dbReference type="EMBL" id="MT143325">
    <property type="protein sequence ID" value="QJA95567.1"/>
    <property type="molecule type" value="Genomic_DNA"/>
</dbReference>
<feature type="compositionally biased region" description="Polar residues" evidence="1">
    <location>
        <begin position="54"/>
        <end position="63"/>
    </location>
</feature>
<dbReference type="EMBL" id="MT144521">
    <property type="protein sequence ID" value="QJA54601.1"/>
    <property type="molecule type" value="Genomic_DNA"/>
</dbReference>
<evidence type="ECO:0000313" key="2">
    <source>
        <dbReference type="EMBL" id="QJA54601.1"/>
    </source>
</evidence>
<protein>
    <submittedName>
        <fullName evidence="2">Uncharacterized protein</fullName>
    </submittedName>
</protein>
<dbReference type="EMBL" id="MT141697">
    <property type="protein sequence ID" value="QJA69337.1"/>
    <property type="molecule type" value="Genomic_DNA"/>
</dbReference>
<evidence type="ECO:0000313" key="5">
    <source>
        <dbReference type="EMBL" id="QJA97554.1"/>
    </source>
</evidence>
<proteinExistence type="predicted"/>
<reference evidence="2" key="1">
    <citation type="submission" date="2020-03" db="EMBL/GenBank/DDBJ databases">
        <title>The deep terrestrial virosphere.</title>
        <authorList>
            <person name="Holmfeldt K."/>
            <person name="Nilsson E."/>
            <person name="Simone D."/>
            <person name="Lopez-Fernandez M."/>
            <person name="Wu X."/>
            <person name="de Brujin I."/>
            <person name="Lundin D."/>
            <person name="Andersson A."/>
            <person name="Bertilsson S."/>
            <person name="Dopson M."/>
        </authorList>
    </citation>
    <scope>NUCLEOTIDE SEQUENCE</scope>
    <source>
        <strain evidence="3">MM415A04694</strain>
        <strain evidence="4">MM415B05282</strain>
        <strain evidence="5">MM415B06147</strain>
        <strain evidence="2">TM448A05327</strain>
    </source>
</reference>
<evidence type="ECO:0000256" key="1">
    <source>
        <dbReference type="SAM" id="MobiDB-lite"/>
    </source>
</evidence>
<sequence>MKIEFGKNKPLERYCPICGLPVYEGLVYEWGNGCPKLHKIKAPKRDKELHGKSKSVNRYYNYE</sequence>
<gene>
    <name evidence="3" type="ORF">MM415A04694_0006</name>
    <name evidence="4" type="ORF">MM415B05282_0005</name>
    <name evidence="5" type="ORF">MM415B06147_0007</name>
    <name evidence="2" type="ORF">TM448A05327_0009</name>
</gene>